<keyword evidence="1" id="KW-0863">Zinc-finger</keyword>
<feature type="region of interest" description="Disordered" evidence="2">
    <location>
        <begin position="143"/>
        <end position="163"/>
    </location>
</feature>
<feature type="region of interest" description="Disordered" evidence="2">
    <location>
        <begin position="46"/>
        <end position="76"/>
    </location>
</feature>
<comment type="caution">
    <text evidence="4">The sequence shown here is derived from an EMBL/GenBank/DDBJ whole genome shotgun (WGS) entry which is preliminary data.</text>
</comment>
<keyword evidence="1" id="KW-0862">Zinc</keyword>
<evidence type="ECO:0000259" key="3">
    <source>
        <dbReference type="PROSITE" id="PS50158"/>
    </source>
</evidence>
<accession>A0ABD1ZB69</accession>
<protein>
    <recommendedName>
        <fullName evidence="3">CCHC-type domain-containing protein</fullName>
    </recommendedName>
</protein>
<name>A0ABD1ZB69_9MARC</name>
<dbReference type="PROSITE" id="PS50158">
    <property type="entry name" value="ZF_CCHC"/>
    <property type="match status" value="1"/>
</dbReference>
<dbReference type="InterPro" id="IPR036875">
    <property type="entry name" value="Znf_CCHC_sf"/>
</dbReference>
<dbReference type="GO" id="GO:0008270">
    <property type="term" value="F:zinc ion binding"/>
    <property type="evidence" value="ECO:0007669"/>
    <property type="project" value="UniProtKB-KW"/>
</dbReference>
<sequence length="163" mass="19022">MGLLINSQLRKKLTWEEAAELLIQRYVRMKGQMKENQVVEQACYMKGNPGKHKHGQSNQKNSTADSSARQHHSKKTYDKRNQCRICFKEGHWANDCPQKTKRIEETNFVEAGHLIHEAYMAQECSSLLSTYHRFWMYISHGQRQNHAHEDRGIEGQSVTGKQH</sequence>
<dbReference type="SMART" id="SM00343">
    <property type="entry name" value="ZnF_C2HC"/>
    <property type="match status" value="1"/>
</dbReference>
<dbReference type="Gene3D" id="4.10.60.10">
    <property type="entry name" value="Zinc finger, CCHC-type"/>
    <property type="match status" value="1"/>
</dbReference>
<reference evidence="4 5" key="1">
    <citation type="submission" date="2024-09" db="EMBL/GenBank/DDBJ databases">
        <title>Chromosome-scale assembly of Riccia fluitans.</title>
        <authorList>
            <person name="Paukszto L."/>
            <person name="Sawicki J."/>
            <person name="Karawczyk K."/>
            <person name="Piernik-Szablinska J."/>
            <person name="Szczecinska M."/>
            <person name="Mazdziarz M."/>
        </authorList>
    </citation>
    <scope>NUCLEOTIDE SEQUENCE [LARGE SCALE GENOMIC DNA]</scope>
    <source>
        <strain evidence="4">Rf_01</strain>
        <tissue evidence="4">Aerial parts of the thallus</tissue>
    </source>
</reference>
<evidence type="ECO:0000313" key="4">
    <source>
        <dbReference type="EMBL" id="KAL2645059.1"/>
    </source>
</evidence>
<proteinExistence type="predicted"/>
<dbReference type="EMBL" id="JBHFFA010000002">
    <property type="protein sequence ID" value="KAL2645059.1"/>
    <property type="molecule type" value="Genomic_DNA"/>
</dbReference>
<dbReference type="AlphaFoldDB" id="A0ABD1ZB69"/>
<evidence type="ECO:0000256" key="1">
    <source>
        <dbReference type="PROSITE-ProRule" id="PRU00047"/>
    </source>
</evidence>
<gene>
    <name evidence="4" type="ORF">R1flu_012646</name>
</gene>
<evidence type="ECO:0000256" key="2">
    <source>
        <dbReference type="SAM" id="MobiDB-lite"/>
    </source>
</evidence>
<feature type="compositionally biased region" description="Polar residues" evidence="2">
    <location>
        <begin position="56"/>
        <end position="67"/>
    </location>
</feature>
<dbReference type="SUPFAM" id="SSF57756">
    <property type="entry name" value="Retrovirus zinc finger-like domains"/>
    <property type="match status" value="1"/>
</dbReference>
<dbReference type="Pfam" id="PF00098">
    <property type="entry name" value="zf-CCHC"/>
    <property type="match status" value="1"/>
</dbReference>
<keyword evidence="1" id="KW-0479">Metal-binding</keyword>
<dbReference type="InterPro" id="IPR001878">
    <property type="entry name" value="Znf_CCHC"/>
</dbReference>
<keyword evidence="5" id="KW-1185">Reference proteome</keyword>
<organism evidence="4 5">
    <name type="scientific">Riccia fluitans</name>
    <dbReference type="NCBI Taxonomy" id="41844"/>
    <lineage>
        <taxon>Eukaryota</taxon>
        <taxon>Viridiplantae</taxon>
        <taxon>Streptophyta</taxon>
        <taxon>Embryophyta</taxon>
        <taxon>Marchantiophyta</taxon>
        <taxon>Marchantiopsida</taxon>
        <taxon>Marchantiidae</taxon>
        <taxon>Marchantiales</taxon>
        <taxon>Ricciaceae</taxon>
        <taxon>Riccia</taxon>
    </lineage>
</organism>
<feature type="domain" description="CCHC-type" evidence="3">
    <location>
        <begin position="83"/>
        <end position="98"/>
    </location>
</feature>
<dbReference type="Proteomes" id="UP001605036">
    <property type="component" value="Unassembled WGS sequence"/>
</dbReference>
<evidence type="ECO:0000313" key="5">
    <source>
        <dbReference type="Proteomes" id="UP001605036"/>
    </source>
</evidence>